<reference evidence="1" key="2">
    <citation type="submission" date="2023-05" db="EMBL/GenBank/DDBJ databases">
        <authorList>
            <person name="Fouks B."/>
        </authorList>
    </citation>
    <scope>NUCLEOTIDE SEQUENCE</scope>
    <source>
        <strain evidence="1">Stay&amp;Tobe</strain>
        <tissue evidence="1">Testes</tissue>
    </source>
</reference>
<feature type="non-terminal residue" evidence="1">
    <location>
        <position position="1"/>
    </location>
</feature>
<dbReference type="EMBL" id="JASPKZ010001582">
    <property type="protein sequence ID" value="KAJ9597856.1"/>
    <property type="molecule type" value="Genomic_DNA"/>
</dbReference>
<organism evidence="1 2">
    <name type="scientific">Diploptera punctata</name>
    <name type="common">Pacific beetle cockroach</name>
    <dbReference type="NCBI Taxonomy" id="6984"/>
    <lineage>
        <taxon>Eukaryota</taxon>
        <taxon>Metazoa</taxon>
        <taxon>Ecdysozoa</taxon>
        <taxon>Arthropoda</taxon>
        <taxon>Hexapoda</taxon>
        <taxon>Insecta</taxon>
        <taxon>Pterygota</taxon>
        <taxon>Neoptera</taxon>
        <taxon>Polyneoptera</taxon>
        <taxon>Dictyoptera</taxon>
        <taxon>Blattodea</taxon>
        <taxon>Blaberoidea</taxon>
        <taxon>Blaberidae</taxon>
        <taxon>Diplopterinae</taxon>
        <taxon>Diploptera</taxon>
    </lineage>
</organism>
<evidence type="ECO:0000313" key="1">
    <source>
        <dbReference type="EMBL" id="KAJ9597856.1"/>
    </source>
</evidence>
<protein>
    <submittedName>
        <fullName evidence="1">Uncharacterized protein</fullName>
    </submittedName>
</protein>
<sequence>SLNVVNNTNIALYISRIQADRCPVSTLEMANCAVYVAPRGEGSDVNSFHVLKNDMNYLKSINDRDLLRPFNCKTKIEM</sequence>
<name>A0AAD8AFW1_DIPPU</name>
<accession>A0AAD8AFW1</accession>
<comment type="caution">
    <text evidence="1">The sequence shown here is derived from an EMBL/GenBank/DDBJ whole genome shotgun (WGS) entry which is preliminary data.</text>
</comment>
<proteinExistence type="predicted"/>
<evidence type="ECO:0000313" key="2">
    <source>
        <dbReference type="Proteomes" id="UP001233999"/>
    </source>
</evidence>
<dbReference type="AlphaFoldDB" id="A0AAD8AFW1"/>
<dbReference type="Proteomes" id="UP001233999">
    <property type="component" value="Unassembled WGS sequence"/>
</dbReference>
<gene>
    <name evidence="1" type="ORF">L9F63_011279</name>
</gene>
<reference evidence="1" key="1">
    <citation type="journal article" date="2023" name="IScience">
        <title>Live-bearing cockroach genome reveals convergent evolutionary mechanisms linked to viviparity in insects and beyond.</title>
        <authorList>
            <person name="Fouks B."/>
            <person name="Harrison M.C."/>
            <person name="Mikhailova A.A."/>
            <person name="Marchal E."/>
            <person name="English S."/>
            <person name="Carruthers M."/>
            <person name="Jennings E.C."/>
            <person name="Chiamaka E.L."/>
            <person name="Frigard R.A."/>
            <person name="Pippel M."/>
            <person name="Attardo G.M."/>
            <person name="Benoit J.B."/>
            <person name="Bornberg-Bauer E."/>
            <person name="Tobe S.S."/>
        </authorList>
    </citation>
    <scope>NUCLEOTIDE SEQUENCE</scope>
    <source>
        <strain evidence="1">Stay&amp;Tobe</strain>
    </source>
</reference>
<feature type="non-terminal residue" evidence="1">
    <location>
        <position position="78"/>
    </location>
</feature>
<keyword evidence="2" id="KW-1185">Reference proteome</keyword>